<gene>
    <name evidence="2" type="ORF">CT0861_05371</name>
</gene>
<organism evidence="2 3">
    <name type="scientific">Colletotrichum tofieldiae</name>
    <dbReference type="NCBI Taxonomy" id="708197"/>
    <lineage>
        <taxon>Eukaryota</taxon>
        <taxon>Fungi</taxon>
        <taxon>Dikarya</taxon>
        <taxon>Ascomycota</taxon>
        <taxon>Pezizomycotina</taxon>
        <taxon>Sordariomycetes</taxon>
        <taxon>Hypocreomycetidae</taxon>
        <taxon>Glomerellales</taxon>
        <taxon>Glomerellaceae</taxon>
        <taxon>Colletotrichum</taxon>
        <taxon>Colletotrichum spaethianum species complex</taxon>
    </lineage>
</organism>
<dbReference type="Proteomes" id="UP000076552">
    <property type="component" value="Unassembled WGS sequence"/>
</dbReference>
<accession>A0A166WI45</accession>
<feature type="compositionally biased region" description="Basic and acidic residues" evidence="1">
    <location>
        <begin position="105"/>
        <end position="118"/>
    </location>
</feature>
<evidence type="ECO:0000313" key="3">
    <source>
        <dbReference type="Proteomes" id="UP000076552"/>
    </source>
</evidence>
<sequence>MQSNCYNSPLPKSWVIKPLAGRHATPLSPRDDNTGTTSRSSPTSPRLTSSAHLSRANSRRCLQPAPITEVCSWVLMLEPDPRSSPAQEASLHKPTTPPNCRGHNQNRERETEKMKERKAPCLYREIHPIRVNR</sequence>
<proteinExistence type="predicted"/>
<protein>
    <submittedName>
        <fullName evidence="2">Uncharacterized protein</fullName>
    </submittedName>
</protein>
<keyword evidence="3" id="KW-1185">Reference proteome</keyword>
<comment type="caution">
    <text evidence="2">The sequence shown here is derived from an EMBL/GenBank/DDBJ whole genome shotgun (WGS) entry which is preliminary data.</text>
</comment>
<dbReference type="EMBL" id="LFIV01000021">
    <property type="protein sequence ID" value="KZL75691.1"/>
    <property type="molecule type" value="Genomic_DNA"/>
</dbReference>
<name>A0A166WI45_9PEZI</name>
<reference evidence="2 3" key="1">
    <citation type="submission" date="2015-06" db="EMBL/GenBank/DDBJ databases">
        <title>Survival trade-offs in plant roots during colonization by closely related pathogenic and mutualistic fungi.</title>
        <authorList>
            <person name="Hacquard S."/>
            <person name="Kracher B."/>
            <person name="Hiruma K."/>
            <person name="Weinman A."/>
            <person name="Muench P."/>
            <person name="Garrido Oter R."/>
            <person name="Ver Loren van Themaat E."/>
            <person name="Dallerey J.-F."/>
            <person name="Damm U."/>
            <person name="Henrissat B."/>
            <person name="Lespinet O."/>
            <person name="Thon M."/>
            <person name="Kemen E."/>
            <person name="McHardy A.C."/>
            <person name="Schulze-Lefert P."/>
            <person name="O'Connell R.J."/>
        </authorList>
    </citation>
    <scope>NUCLEOTIDE SEQUENCE [LARGE SCALE GENOMIC DNA]</scope>
    <source>
        <strain evidence="2 3">0861</strain>
    </source>
</reference>
<evidence type="ECO:0000256" key="1">
    <source>
        <dbReference type="SAM" id="MobiDB-lite"/>
    </source>
</evidence>
<feature type="region of interest" description="Disordered" evidence="1">
    <location>
        <begin position="81"/>
        <end position="118"/>
    </location>
</feature>
<feature type="region of interest" description="Disordered" evidence="1">
    <location>
        <begin position="17"/>
        <end position="59"/>
    </location>
</feature>
<feature type="compositionally biased region" description="Low complexity" evidence="1">
    <location>
        <begin position="36"/>
        <end position="50"/>
    </location>
</feature>
<dbReference type="AlphaFoldDB" id="A0A166WI45"/>
<evidence type="ECO:0000313" key="2">
    <source>
        <dbReference type="EMBL" id="KZL75691.1"/>
    </source>
</evidence>